<dbReference type="EMBL" id="CAJOBS010002780">
    <property type="protein sequence ID" value="CAF4833468.1"/>
    <property type="molecule type" value="Genomic_DNA"/>
</dbReference>
<accession>A0A818GCX4</accession>
<proteinExistence type="predicted"/>
<evidence type="ECO:0000313" key="3">
    <source>
        <dbReference type="EMBL" id="CAF4833468.1"/>
    </source>
</evidence>
<dbReference type="GO" id="GO:0005829">
    <property type="term" value="C:cytosol"/>
    <property type="evidence" value="ECO:0007669"/>
    <property type="project" value="TreeGrafter"/>
</dbReference>
<dbReference type="GO" id="GO:0005096">
    <property type="term" value="F:GTPase activator activity"/>
    <property type="evidence" value="ECO:0007669"/>
    <property type="project" value="InterPro"/>
</dbReference>
<dbReference type="SMART" id="SM00368">
    <property type="entry name" value="LRR_RI"/>
    <property type="match status" value="3"/>
</dbReference>
<dbReference type="AlphaFoldDB" id="A0A818GCX4"/>
<organism evidence="2 4">
    <name type="scientific">Rotaria socialis</name>
    <dbReference type="NCBI Taxonomy" id="392032"/>
    <lineage>
        <taxon>Eukaryota</taxon>
        <taxon>Metazoa</taxon>
        <taxon>Spiralia</taxon>
        <taxon>Gnathifera</taxon>
        <taxon>Rotifera</taxon>
        <taxon>Eurotatoria</taxon>
        <taxon>Bdelloidea</taxon>
        <taxon>Philodinida</taxon>
        <taxon>Philodinidae</taxon>
        <taxon>Rotaria</taxon>
    </lineage>
</organism>
<name>A0A818GCX4_9BILA</name>
<reference evidence="2" key="1">
    <citation type="submission" date="2021-02" db="EMBL/GenBank/DDBJ databases">
        <authorList>
            <person name="Nowell W R."/>
        </authorList>
    </citation>
    <scope>NUCLEOTIDE SEQUENCE</scope>
</reference>
<dbReference type="PANTHER" id="PTHR24113">
    <property type="entry name" value="RAN GTPASE-ACTIVATING PROTEIN 1"/>
    <property type="match status" value="1"/>
</dbReference>
<evidence type="ECO:0000256" key="1">
    <source>
        <dbReference type="SAM" id="MobiDB-lite"/>
    </source>
</evidence>
<protein>
    <submittedName>
        <fullName evidence="2">Uncharacterized protein</fullName>
    </submittedName>
</protein>
<feature type="region of interest" description="Disordered" evidence="1">
    <location>
        <begin position="1"/>
        <end position="21"/>
    </location>
</feature>
<dbReference type="InterPro" id="IPR032675">
    <property type="entry name" value="LRR_dom_sf"/>
</dbReference>
<dbReference type="SUPFAM" id="SSF52047">
    <property type="entry name" value="RNI-like"/>
    <property type="match status" value="1"/>
</dbReference>
<dbReference type="GO" id="GO:0006913">
    <property type="term" value="P:nucleocytoplasmic transport"/>
    <property type="evidence" value="ECO:0007669"/>
    <property type="project" value="TreeGrafter"/>
</dbReference>
<evidence type="ECO:0000313" key="2">
    <source>
        <dbReference type="EMBL" id="CAF3487329.1"/>
    </source>
</evidence>
<gene>
    <name evidence="2" type="ORF">KIK155_LOCUS14907</name>
    <name evidence="3" type="ORF">TOA249_LOCUS25500</name>
</gene>
<dbReference type="PANTHER" id="PTHR24113:SF15">
    <property type="entry name" value="NACHT DOMAIN-CONTAINING PROTEIN"/>
    <property type="match status" value="1"/>
</dbReference>
<dbReference type="GO" id="GO:0031267">
    <property type="term" value="F:small GTPase binding"/>
    <property type="evidence" value="ECO:0007669"/>
    <property type="project" value="TreeGrafter"/>
</dbReference>
<dbReference type="GO" id="GO:0005634">
    <property type="term" value="C:nucleus"/>
    <property type="evidence" value="ECO:0007669"/>
    <property type="project" value="TreeGrafter"/>
</dbReference>
<dbReference type="Proteomes" id="UP000663865">
    <property type="component" value="Unassembled WGS sequence"/>
</dbReference>
<evidence type="ECO:0000313" key="4">
    <source>
        <dbReference type="Proteomes" id="UP000663865"/>
    </source>
</evidence>
<dbReference type="GO" id="GO:0048471">
    <property type="term" value="C:perinuclear region of cytoplasm"/>
    <property type="evidence" value="ECO:0007669"/>
    <property type="project" value="TreeGrafter"/>
</dbReference>
<comment type="caution">
    <text evidence="2">The sequence shown here is derived from an EMBL/GenBank/DDBJ whole genome shotgun (WGS) entry which is preliminary data.</text>
</comment>
<sequence>MASNSETATLENQTNQSTTGNERVQQLILKFKGKAEWYMRLQRLDDDNVKAIAKELKGDENCEELYLNNNHITTVGIEYLAELLKGNRKLKILELENNPIGDEGIQCLCEVLTCHNILKSLNLSNTGMTYKSGVAVAKMIENTQTLEQLDLRQEESFPPLTVRRITEANKIRKIENLFYSKLSDEEGYRKQE</sequence>
<dbReference type="InterPro" id="IPR001611">
    <property type="entry name" value="Leu-rich_rpt"/>
</dbReference>
<dbReference type="InterPro" id="IPR027038">
    <property type="entry name" value="RanGap"/>
</dbReference>
<dbReference type="Pfam" id="PF13516">
    <property type="entry name" value="LRR_6"/>
    <property type="match status" value="2"/>
</dbReference>
<dbReference type="EMBL" id="CAJNYV010002584">
    <property type="protein sequence ID" value="CAF3487329.1"/>
    <property type="molecule type" value="Genomic_DNA"/>
</dbReference>
<dbReference type="Gene3D" id="3.80.10.10">
    <property type="entry name" value="Ribonuclease Inhibitor"/>
    <property type="match status" value="1"/>
</dbReference>
<dbReference type="Proteomes" id="UP000663838">
    <property type="component" value="Unassembled WGS sequence"/>
</dbReference>